<evidence type="ECO:0000256" key="1">
    <source>
        <dbReference type="ARBA" id="ARBA00022553"/>
    </source>
</evidence>
<evidence type="ECO:0000256" key="3">
    <source>
        <dbReference type="ARBA" id="ARBA00023012"/>
    </source>
</evidence>
<dbReference type="EMBL" id="JAGGKS010000011">
    <property type="protein sequence ID" value="MBP1927241.1"/>
    <property type="molecule type" value="Genomic_DNA"/>
</dbReference>
<evidence type="ECO:0000256" key="4">
    <source>
        <dbReference type="SAM" id="Phobius"/>
    </source>
</evidence>
<evidence type="ECO:0000313" key="7">
    <source>
        <dbReference type="Proteomes" id="UP001519342"/>
    </source>
</evidence>
<dbReference type="SMART" id="SM00387">
    <property type="entry name" value="HATPase_c"/>
    <property type="match status" value="1"/>
</dbReference>
<dbReference type="RefSeq" id="WP_209512950.1">
    <property type="nucleotide sequence ID" value="NZ_JAGGKS010000011.1"/>
</dbReference>
<feature type="transmembrane region" description="Helical" evidence="4">
    <location>
        <begin position="61"/>
        <end position="82"/>
    </location>
</feature>
<keyword evidence="4" id="KW-0472">Membrane</keyword>
<dbReference type="PANTHER" id="PTHR43547:SF2">
    <property type="entry name" value="HYBRID SIGNAL TRANSDUCTION HISTIDINE KINASE C"/>
    <property type="match status" value="1"/>
</dbReference>
<dbReference type="InterPro" id="IPR005467">
    <property type="entry name" value="His_kinase_dom"/>
</dbReference>
<feature type="transmembrane region" description="Helical" evidence="4">
    <location>
        <begin position="34"/>
        <end position="54"/>
    </location>
</feature>
<dbReference type="PROSITE" id="PS50109">
    <property type="entry name" value="HIS_KIN"/>
    <property type="match status" value="1"/>
</dbReference>
<keyword evidence="1" id="KW-0597">Phosphoprotein</keyword>
<keyword evidence="2 6" id="KW-0418">Kinase</keyword>
<dbReference type="GO" id="GO:0004673">
    <property type="term" value="F:protein histidine kinase activity"/>
    <property type="evidence" value="ECO:0007669"/>
    <property type="project" value="UniProtKB-EC"/>
</dbReference>
<accession>A0ABS4GHS8</accession>
<reference evidence="6 7" key="1">
    <citation type="submission" date="2021-03" db="EMBL/GenBank/DDBJ databases">
        <title>Genomic Encyclopedia of Type Strains, Phase IV (KMG-IV): sequencing the most valuable type-strain genomes for metagenomic binning, comparative biology and taxonomic classification.</title>
        <authorList>
            <person name="Goeker M."/>
        </authorList>
    </citation>
    <scope>NUCLEOTIDE SEQUENCE [LARGE SCALE GENOMIC DNA]</scope>
    <source>
        <strain evidence="6 7">DSM 24004</strain>
    </source>
</reference>
<keyword evidence="7" id="KW-1185">Reference proteome</keyword>
<sequence>MKTLLIGDDFINKLKTTLTAAICIALAAQVNFQLFAPGFMISLAPIILPIMLYFNRDYNPVIIAFSAGIISSLYRGLILFVSSNIDNIFEVIYADALFYFAYGILFLFLYGNKSKSTLTNFFAATVISDYFSNLLEVSVMLHFKNFQLEIFKTLIIVAFIRATIAVFVILLSRYYNFLLRREEHEERYRKLILITSNVKSEIYFMNKNNLQIEDVMKKAYYLYKALSLEKYPENLRVTSLDVAKDVHEIKKDYISIIKGLEEQFNDSNDIVQMNIKDIINIVSDEIREFIRSNKLKVYIDFKIHNNFNVSNHYYLVTVLRNLIYNSIEARESKKTEYINVDINKYRDECVFIVSDNGTGIRTEDINYIFNAGFSTKFKEQTGDICRGIGLAHVKGIVDEVFKGTITVESQVGIGTKFTVKINQDEMERVSK</sequence>
<proteinExistence type="predicted"/>
<dbReference type="SUPFAM" id="SSF55874">
    <property type="entry name" value="ATPase domain of HSP90 chaperone/DNA topoisomerase II/histidine kinase"/>
    <property type="match status" value="1"/>
</dbReference>
<feature type="transmembrane region" description="Helical" evidence="4">
    <location>
        <begin position="153"/>
        <end position="171"/>
    </location>
</feature>
<dbReference type="Pfam" id="PF02518">
    <property type="entry name" value="HATPase_c"/>
    <property type="match status" value="1"/>
</dbReference>
<name>A0ABS4GHS8_9FIRM</name>
<comment type="caution">
    <text evidence="6">The sequence shown here is derived from an EMBL/GenBank/DDBJ whole genome shotgun (WGS) entry which is preliminary data.</text>
</comment>
<dbReference type="InterPro" id="IPR036890">
    <property type="entry name" value="HATPase_C_sf"/>
</dbReference>
<dbReference type="InterPro" id="IPR003594">
    <property type="entry name" value="HATPase_dom"/>
</dbReference>
<feature type="transmembrane region" description="Helical" evidence="4">
    <location>
        <begin position="88"/>
        <end position="109"/>
    </location>
</feature>
<keyword evidence="4" id="KW-0812">Transmembrane</keyword>
<evidence type="ECO:0000313" key="6">
    <source>
        <dbReference type="EMBL" id="MBP1927241.1"/>
    </source>
</evidence>
<dbReference type="Gene3D" id="3.30.565.10">
    <property type="entry name" value="Histidine kinase-like ATPase, C-terminal domain"/>
    <property type="match status" value="1"/>
</dbReference>
<evidence type="ECO:0000256" key="2">
    <source>
        <dbReference type="ARBA" id="ARBA00022777"/>
    </source>
</evidence>
<keyword evidence="3" id="KW-0902">Two-component regulatory system</keyword>
<keyword evidence="4" id="KW-1133">Transmembrane helix</keyword>
<evidence type="ECO:0000259" key="5">
    <source>
        <dbReference type="PROSITE" id="PS50109"/>
    </source>
</evidence>
<dbReference type="PANTHER" id="PTHR43547">
    <property type="entry name" value="TWO-COMPONENT HISTIDINE KINASE"/>
    <property type="match status" value="1"/>
</dbReference>
<dbReference type="EC" id="2.7.13.3" evidence="6"/>
<organism evidence="6 7">
    <name type="scientific">Sedimentibacter acidaminivorans</name>
    <dbReference type="NCBI Taxonomy" id="913099"/>
    <lineage>
        <taxon>Bacteria</taxon>
        <taxon>Bacillati</taxon>
        <taxon>Bacillota</taxon>
        <taxon>Tissierellia</taxon>
        <taxon>Sedimentibacter</taxon>
    </lineage>
</organism>
<dbReference type="Proteomes" id="UP001519342">
    <property type="component" value="Unassembled WGS sequence"/>
</dbReference>
<keyword evidence="6" id="KW-0808">Transferase</keyword>
<protein>
    <submittedName>
        <fullName evidence="6">Two-component system sensor histidine kinase YcbA</fullName>
        <ecNumber evidence="6">2.7.13.3</ecNumber>
    </submittedName>
</protein>
<feature type="domain" description="Histidine kinase" evidence="5">
    <location>
        <begin position="272"/>
        <end position="425"/>
    </location>
</feature>
<feature type="transmembrane region" description="Helical" evidence="4">
    <location>
        <begin position="121"/>
        <end position="141"/>
    </location>
</feature>
<gene>
    <name evidence="6" type="ORF">J2Z76_003138</name>
</gene>